<organism evidence="3 4">
    <name type="scientific">Colletotrichum chrysophilum</name>
    <dbReference type="NCBI Taxonomy" id="1836956"/>
    <lineage>
        <taxon>Eukaryota</taxon>
        <taxon>Fungi</taxon>
        <taxon>Dikarya</taxon>
        <taxon>Ascomycota</taxon>
        <taxon>Pezizomycotina</taxon>
        <taxon>Sordariomycetes</taxon>
        <taxon>Hypocreomycetidae</taxon>
        <taxon>Glomerellales</taxon>
        <taxon>Glomerellaceae</taxon>
        <taxon>Colletotrichum</taxon>
        <taxon>Colletotrichum gloeosporioides species complex</taxon>
    </lineage>
</organism>
<reference evidence="3" key="1">
    <citation type="submission" date="2023-01" db="EMBL/GenBank/DDBJ databases">
        <title>Colletotrichum chrysophilum M932 genome sequence.</title>
        <authorList>
            <person name="Baroncelli R."/>
        </authorList>
    </citation>
    <scope>NUCLEOTIDE SEQUENCE</scope>
    <source>
        <strain evidence="3">M932</strain>
    </source>
</reference>
<dbReference type="PANTHER" id="PTHR24148:SF73">
    <property type="entry name" value="HET DOMAIN PROTEIN (AFU_ORTHOLOGUE AFUA_8G01020)"/>
    <property type="match status" value="1"/>
</dbReference>
<gene>
    <name evidence="3" type="ORF">CCHR01_02770</name>
</gene>
<dbReference type="PANTHER" id="PTHR24148">
    <property type="entry name" value="ANKYRIN REPEAT DOMAIN-CONTAINING PROTEIN 39 HOMOLOG-RELATED"/>
    <property type="match status" value="1"/>
</dbReference>
<dbReference type="AlphaFoldDB" id="A0AAD9AU51"/>
<evidence type="ECO:0000313" key="3">
    <source>
        <dbReference type="EMBL" id="KAK1854606.1"/>
    </source>
</evidence>
<comment type="caution">
    <text evidence="3">The sequence shown here is derived from an EMBL/GenBank/DDBJ whole genome shotgun (WGS) entry which is preliminary data.</text>
</comment>
<dbReference type="InterPro" id="IPR052895">
    <property type="entry name" value="HetReg/Transcr_Mod"/>
</dbReference>
<evidence type="ECO:0000259" key="2">
    <source>
        <dbReference type="Pfam" id="PF06985"/>
    </source>
</evidence>
<feature type="region of interest" description="Disordered" evidence="1">
    <location>
        <begin position="678"/>
        <end position="700"/>
    </location>
</feature>
<evidence type="ECO:0000313" key="4">
    <source>
        <dbReference type="Proteomes" id="UP001243330"/>
    </source>
</evidence>
<evidence type="ECO:0000256" key="1">
    <source>
        <dbReference type="SAM" id="MobiDB-lite"/>
    </source>
</evidence>
<accession>A0AAD9AU51</accession>
<dbReference type="EMBL" id="JAQOWY010000034">
    <property type="protein sequence ID" value="KAK1854606.1"/>
    <property type="molecule type" value="Genomic_DNA"/>
</dbReference>
<proteinExistence type="predicted"/>
<feature type="region of interest" description="Disordered" evidence="1">
    <location>
        <begin position="8"/>
        <end position="31"/>
    </location>
</feature>
<protein>
    <submittedName>
        <fullName evidence="3">Ankyrin and het domain-containing protein</fullName>
    </submittedName>
</protein>
<name>A0AAD9AU51_9PEZI</name>
<sequence length="916" mass="103040">MVLTKYHLNKDNHKMADANSPANQPVDPPDLDPDSYELQIALDQLSAGNTEALKIYLARKEGVDPNTVSLRSTPWSANEHENSKYSFIGKMDDVRPPGEDDATLKQAPRVIFEDSAVGFEYTPLDPEKRQFRLLRLAPPSEDGVVSQLQLETFSLDEAPPYFCLSYVWGDPKRFIGVNCNGKMITVTGNLFHAIQTCLNRHPDAWLWADGICINQDDLAERSSQVLFMGAIYRNASMILAHPGHYKYALVEAETNAEDETDTLDDRMGGLGVQDMMSFGVGDDAGAEKAIDPEISQKPGDWRGTTEDDAYSSENAQGAISIMTFLTRIWSNNTRQKVQSDKDWEKVNLPDPKTEEGQQVWNNLMDFWNQDWYFRTWVLQEVVLAKKVVVLYDTTAISLEAITDFWDMARSHGLPRTLRLGPYADTFNKVMHLSPASSFKVLRDQRHGQDKEADESSSQEVIPTEPTIFELLCLSRNNLATDARDKVYGLLGLADDAVAQSIIPDYSPENTALKVFTEVATEIANTERVVDLLHHAGIDQDLPDLPSWVPDWTKQSRSTLQSHLYQCMGQSTPKVSVLEARDKPKMTVRGTVISRVNTVGGAWKYYSHDNSALTFGGFEFAPEMDLPSFNDEDARNFILTLATNLLEDVAERYAEEGADDALVRTLAADCSWQSERIGRRAVQGDGEDAKSSLTEEVTKDQAETSASDEFFDAVAAFKRFYARGPDSPEDLTAPGIRAHQSGIFVWLLDFDEDVEADLQRRMIPYTVPFQEVQKGRRFAILGTRCLKKPEAEQEGGKPEKKWSKRKAHYATEDLEHHFMSTLPWNAEIEDYIVLLEGFRTPFVLRKTKTESGAGQVEEYKVVGDCYVHGVMDGELLRWADEVDEKLESEYFSTDSEGQRYAVQAPQGFVPFADFTLV</sequence>
<keyword evidence="4" id="KW-1185">Reference proteome</keyword>
<feature type="domain" description="Heterokaryon incompatibility" evidence="2">
    <location>
        <begin position="161"/>
        <end position="246"/>
    </location>
</feature>
<dbReference type="InterPro" id="IPR010730">
    <property type="entry name" value="HET"/>
</dbReference>
<dbReference type="Proteomes" id="UP001243330">
    <property type="component" value="Unassembled WGS sequence"/>
</dbReference>
<dbReference type="Pfam" id="PF06985">
    <property type="entry name" value="HET"/>
    <property type="match status" value="1"/>
</dbReference>